<feature type="transmembrane region" description="Helical" evidence="6">
    <location>
        <begin position="990"/>
        <end position="1014"/>
    </location>
</feature>
<evidence type="ECO:0000313" key="10">
    <source>
        <dbReference type="Proteomes" id="UP000290092"/>
    </source>
</evidence>
<evidence type="ECO:0000256" key="1">
    <source>
        <dbReference type="ARBA" id="ARBA00004141"/>
    </source>
</evidence>
<feature type="transmembrane region" description="Helical" evidence="6">
    <location>
        <begin position="837"/>
        <end position="858"/>
    </location>
</feature>
<keyword evidence="3" id="KW-0201">Cytochrome c-type biogenesis</keyword>
<keyword evidence="5 6" id="KW-0472">Membrane</keyword>
<dbReference type="GO" id="GO:0017004">
    <property type="term" value="P:cytochrome complex assembly"/>
    <property type="evidence" value="ECO:0007669"/>
    <property type="project" value="UniProtKB-KW"/>
</dbReference>
<feature type="transmembrane region" description="Helical" evidence="6">
    <location>
        <begin position="816"/>
        <end position="832"/>
    </location>
</feature>
<name>A0AAX2AKP3_9BACT</name>
<feature type="transmembrane region" description="Helical" evidence="6">
    <location>
        <begin position="878"/>
        <end position="906"/>
    </location>
</feature>
<dbReference type="InterPro" id="IPR007816">
    <property type="entry name" value="ResB-like_domain"/>
</dbReference>
<dbReference type="InterPro" id="IPR045062">
    <property type="entry name" value="Cyt_c_biogenesis_CcsA/CcmC"/>
</dbReference>
<keyword evidence="10" id="KW-1185">Reference proteome</keyword>
<proteinExistence type="predicted"/>
<dbReference type="PANTHER" id="PTHR30071">
    <property type="entry name" value="HEME EXPORTER PROTEIN C"/>
    <property type="match status" value="1"/>
</dbReference>
<dbReference type="Pfam" id="PF05140">
    <property type="entry name" value="ResB"/>
    <property type="match status" value="1"/>
</dbReference>
<evidence type="ECO:0000313" key="9">
    <source>
        <dbReference type="EMBL" id="RXK16924.1"/>
    </source>
</evidence>
<evidence type="ECO:0000256" key="6">
    <source>
        <dbReference type="SAM" id="Phobius"/>
    </source>
</evidence>
<feature type="transmembrane region" description="Helical" evidence="6">
    <location>
        <begin position="44"/>
        <end position="67"/>
    </location>
</feature>
<dbReference type="GO" id="GO:0020037">
    <property type="term" value="F:heme binding"/>
    <property type="evidence" value="ECO:0007669"/>
    <property type="project" value="InterPro"/>
</dbReference>
<keyword evidence="4 6" id="KW-1133">Transmembrane helix</keyword>
<dbReference type="AlphaFoldDB" id="A0AAX2AKP3"/>
<feature type="transmembrane region" description="Helical" evidence="6">
    <location>
        <begin position="782"/>
        <end position="804"/>
    </location>
</feature>
<comment type="subcellular location">
    <subcellularLocation>
        <location evidence="1">Membrane</location>
        <topology evidence="1">Multi-pass membrane protein</topology>
    </subcellularLocation>
</comment>
<dbReference type="PANTHER" id="PTHR30071:SF1">
    <property type="entry name" value="CYTOCHROME B_B6 PROTEIN-RELATED"/>
    <property type="match status" value="1"/>
</dbReference>
<feature type="transmembrane region" description="Helical" evidence="6">
    <location>
        <begin position="1026"/>
        <end position="1047"/>
    </location>
</feature>
<dbReference type="Proteomes" id="UP000290092">
    <property type="component" value="Unassembled WGS sequence"/>
</dbReference>
<dbReference type="InterPro" id="IPR002541">
    <property type="entry name" value="Cyt_c_assembly"/>
</dbReference>
<evidence type="ECO:0000259" key="7">
    <source>
        <dbReference type="Pfam" id="PF01578"/>
    </source>
</evidence>
<feature type="transmembrane region" description="Helical" evidence="6">
    <location>
        <begin position="76"/>
        <end position="98"/>
    </location>
</feature>
<feature type="transmembrane region" description="Helical" evidence="6">
    <location>
        <begin position="474"/>
        <end position="492"/>
    </location>
</feature>
<evidence type="ECO:0000256" key="5">
    <source>
        <dbReference type="ARBA" id="ARBA00023136"/>
    </source>
</evidence>
<evidence type="ECO:0000256" key="4">
    <source>
        <dbReference type="ARBA" id="ARBA00022989"/>
    </source>
</evidence>
<accession>A0AAX2AKP3</accession>
<keyword evidence="2 6" id="KW-0812">Transmembrane</keyword>
<feature type="transmembrane region" description="Helical" evidence="6">
    <location>
        <begin position="434"/>
        <end position="453"/>
    </location>
</feature>
<gene>
    <name evidence="9" type="ORF">CP985_00455</name>
</gene>
<evidence type="ECO:0000259" key="8">
    <source>
        <dbReference type="Pfam" id="PF05140"/>
    </source>
</evidence>
<dbReference type="KEGG" id="amyt:AMYT_0437"/>
<evidence type="ECO:0000256" key="3">
    <source>
        <dbReference type="ARBA" id="ARBA00022748"/>
    </source>
</evidence>
<organism evidence="9 10">
    <name type="scientific">Malaciobacter mytili LMG 24559</name>
    <dbReference type="NCBI Taxonomy" id="1032238"/>
    <lineage>
        <taxon>Bacteria</taxon>
        <taxon>Pseudomonadati</taxon>
        <taxon>Campylobacterota</taxon>
        <taxon>Epsilonproteobacteria</taxon>
        <taxon>Campylobacterales</taxon>
        <taxon>Arcobacteraceae</taxon>
        <taxon>Malaciobacter</taxon>
    </lineage>
</organism>
<feature type="domain" description="ResB-like" evidence="8">
    <location>
        <begin position="345"/>
        <end position="420"/>
    </location>
</feature>
<protein>
    <submittedName>
        <fullName evidence="9">Cytochrome C biogenesis protein</fullName>
    </submittedName>
</protein>
<feature type="transmembrane region" description="Helical" evidence="6">
    <location>
        <begin position="965"/>
        <end position="983"/>
    </location>
</feature>
<feature type="domain" description="Cytochrome c assembly protein" evidence="7">
    <location>
        <begin position="810"/>
        <end position="1016"/>
    </location>
</feature>
<dbReference type="PROSITE" id="PS51257">
    <property type="entry name" value="PROKAR_LIPOPROTEIN"/>
    <property type="match status" value="1"/>
</dbReference>
<comment type="caution">
    <text evidence="9">The sequence shown here is derived from an EMBL/GenBank/DDBJ whole genome shotgun (WGS) entry which is preliminary data.</text>
</comment>
<dbReference type="GO" id="GO:0005886">
    <property type="term" value="C:plasma membrane"/>
    <property type="evidence" value="ECO:0007669"/>
    <property type="project" value="TreeGrafter"/>
</dbReference>
<reference evidence="9 10" key="1">
    <citation type="submission" date="2017-09" db="EMBL/GenBank/DDBJ databases">
        <title>Genomics of the genus Arcobacter.</title>
        <authorList>
            <person name="Perez-Cataluna A."/>
            <person name="Figueras M.J."/>
            <person name="Salas-Masso N."/>
        </authorList>
    </citation>
    <scope>NUCLEOTIDE SEQUENCE [LARGE SCALE GENOMIC DNA]</scope>
    <source>
        <strain evidence="9 10">CECT 7386</strain>
    </source>
</reference>
<feature type="transmembrane region" description="Helical" evidence="6">
    <location>
        <begin position="752"/>
        <end position="770"/>
    </location>
</feature>
<dbReference type="Pfam" id="PF01578">
    <property type="entry name" value="Cytochrom_C_asm"/>
    <property type="match status" value="1"/>
</dbReference>
<evidence type="ECO:0000256" key="2">
    <source>
        <dbReference type="ARBA" id="ARBA00022692"/>
    </source>
</evidence>
<dbReference type="RefSeq" id="WP_114840931.1">
    <property type="nucleotide sequence ID" value="NZ_CP031219.1"/>
</dbReference>
<feature type="transmembrane region" description="Helical" evidence="6">
    <location>
        <begin position="927"/>
        <end position="945"/>
    </location>
</feature>
<dbReference type="EMBL" id="NXID01000002">
    <property type="protein sequence ID" value="RXK16924.1"/>
    <property type="molecule type" value="Genomic_DNA"/>
</dbReference>
<sequence length="1053" mass="121454">MKKIIKTFFGMELMTVLMLFFAFSCAVATFVENDYGPLGAKSFIYGQTWFETIMLLLTIGVVFNIFWFKMYKKEKFLILMIHISFVFIFLGSALTRYVGYEATMTISEGQTQNKIYTLDHFVQMQIKENDKKQKFEQKVLMTKLNQTDFSHNFTLNNDIVEVTFNSFVPNAAEKIVDIKDGIPMVNIIVSTLNGMKSIDLKKQDEKETMFLSFSLNKEIKDSKKPVVSFTTKDNNIYFKSNIKTSWYSIEDKLEGEIKANEEEIAYLSRVYKVGQTEFMIKEASVSGALKVVSLPQSQTKKENRVDAILVDVKYKNINKQVALFKAVEATRGYVNKVKLDKNIELKMQWGSKEITLPFGLKLLDFSLERYPGSNSPSSYLSDIEIVDKDLKGEKFYRIYMNNTLDHNGFRFFQSSYKTDETGTILSVNKDPGKVPTYIGYFLLFTGLFLNLFSKNGRFRKLSNKKYTLESIKKSYYLKNNLMVLIATFFIFFQTSTFANEESLKTIQNINKKHSQYFGSVLIQDYQGRIKPINSLAIEIINKLTRKNEIFSLDANQFFLSMMIYPNIWQEIEFIKINDDKLKKILGIDKNTISFKNIYDAQGNYKLTKFLENANAKKPALRTKFDKELIKVDERLNIAYTLFTGDFFKAFPIKYDEKNRWIESSVAIRVLDNSSDIDLPKEEALKIKTLMKDYYFALDEATKNPLLWENATNKLKEIQKYQEEFASHILPSSWKIKAELIFNKYNIFERLTPFYLILGFLLLITIFINIFKQNLNLSKFTKVILVLFAVGFIFHTFGLALRWYIAGHAPWSNGYESMIYIAWAIVLSGMFFSKQSNLALATTGILSGITLFVAHLSWMEPQITTLAPVLKSYWLTIHVSVITASYGFLGLSALLGFISIFLFAFINKKTQDDKFFSILLSIKEANRINEMSILIGLVLLVIGNFLGGIWANESWGRYWGWDPKETWTLVSILIYAAIIHLRYIKGIISDYLFATLSLISYASIIMTYFGVNYYLSGKHSYAAGDPVPIPTFVPITAIVILILILLSYRNRKVL</sequence>